<feature type="transmembrane region" description="Helical" evidence="8">
    <location>
        <begin position="118"/>
        <end position="134"/>
    </location>
</feature>
<keyword evidence="5 8" id="KW-0812">Transmembrane</keyword>
<dbReference type="InterPro" id="IPR050297">
    <property type="entry name" value="LipidA_mod_glycosyltrf_83"/>
</dbReference>
<evidence type="ECO:0000256" key="3">
    <source>
        <dbReference type="ARBA" id="ARBA00022676"/>
    </source>
</evidence>
<comment type="subcellular location">
    <subcellularLocation>
        <location evidence="1">Cell membrane</location>
        <topology evidence="1">Multi-pass membrane protein</topology>
    </subcellularLocation>
</comment>
<dbReference type="GO" id="GO:0010041">
    <property type="term" value="P:response to iron(III) ion"/>
    <property type="evidence" value="ECO:0007669"/>
    <property type="project" value="TreeGrafter"/>
</dbReference>
<dbReference type="PANTHER" id="PTHR33908:SF3">
    <property type="entry name" value="UNDECAPRENYL PHOSPHATE-ALPHA-4-AMINO-4-DEOXY-L-ARABINOSE ARABINOSYL TRANSFERASE"/>
    <property type="match status" value="1"/>
</dbReference>
<keyword evidence="11" id="KW-1185">Reference proteome</keyword>
<feature type="transmembrane region" description="Helical" evidence="8">
    <location>
        <begin position="433"/>
        <end position="453"/>
    </location>
</feature>
<feature type="transmembrane region" description="Helical" evidence="8">
    <location>
        <begin position="355"/>
        <end position="380"/>
    </location>
</feature>
<evidence type="ECO:0000259" key="9">
    <source>
        <dbReference type="Pfam" id="PF13231"/>
    </source>
</evidence>
<dbReference type="GO" id="GO:0009103">
    <property type="term" value="P:lipopolysaccharide biosynthetic process"/>
    <property type="evidence" value="ECO:0007669"/>
    <property type="project" value="UniProtKB-ARBA"/>
</dbReference>
<accession>A0A327QI66</accession>
<sequence length="555" mass="64122">MEYKHHNYIGMKNLLIVLVAAILFIPFLGSAHLFDWDEINFAECAREMLYTHNYSQVQIDFQPFWEKPPLFIWLQVLSMKVFGVNEFAARFPNAVVGIATLLILFNIGRRLIDEKFGFWWMLLYAGSWLPGFYFKSGIIDPTFNLFIFLAIYFAYMIRYTAKPNRAAILSGVFLGLAVLTKGPVAILVALLVLLVYWVYNKFNISLTIKQILLITAFTAVTTLLWFGYEIVTHGWWFVNEFVAYQVRLLTTGDAGHDGPFFYHWIVLLTGCFPASIFLLTYLQNIRSKSVYLSSPIPVKDFSKWMWILFWVVLLLFSIVKTKIVHYSSLCYFPLTYLAAIQVQRLTEGRFSMKKWTIILLLLIGVLLGIAIGSLPLVGIYKNELIPYIGDKFAVANLQADVPWAYWEMIFGWAYVLVVIICGVLLWKKKIQQACITIFVGTLLMMQITMAHFVPKIEGYSQAAAIEFFQQFQGKDVYVQALDYHSYAKLFYTKKVPPSNKNYYDRDWLLNGNVDKPTYFICRITDAAPYLTHPNLEKIGEKNGFVFFQRKPVAHP</sequence>
<dbReference type="PANTHER" id="PTHR33908">
    <property type="entry name" value="MANNOSYLTRANSFERASE YKCB-RELATED"/>
    <property type="match status" value="1"/>
</dbReference>
<dbReference type="Pfam" id="PF13231">
    <property type="entry name" value="PMT_2"/>
    <property type="match status" value="1"/>
</dbReference>
<feature type="transmembrane region" description="Helical" evidence="8">
    <location>
        <begin position="167"/>
        <end position="199"/>
    </location>
</feature>
<feature type="transmembrane region" description="Helical" evidence="8">
    <location>
        <begin position="12"/>
        <end position="34"/>
    </location>
</feature>
<name>A0A327QI66_9BACT</name>
<evidence type="ECO:0000313" key="11">
    <source>
        <dbReference type="Proteomes" id="UP000249547"/>
    </source>
</evidence>
<dbReference type="GO" id="GO:0005886">
    <property type="term" value="C:plasma membrane"/>
    <property type="evidence" value="ECO:0007669"/>
    <property type="project" value="UniProtKB-SubCell"/>
</dbReference>
<dbReference type="InterPro" id="IPR038731">
    <property type="entry name" value="RgtA/B/C-like"/>
</dbReference>
<evidence type="ECO:0000313" key="10">
    <source>
        <dbReference type="EMBL" id="RAJ04259.1"/>
    </source>
</evidence>
<feature type="transmembrane region" description="Helical" evidence="8">
    <location>
        <begin position="303"/>
        <end position="319"/>
    </location>
</feature>
<evidence type="ECO:0000256" key="8">
    <source>
        <dbReference type="SAM" id="Phobius"/>
    </source>
</evidence>
<reference evidence="10 11" key="1">
    <citation type="submission" date="2018-06" db="EMBL/GenBank/DDBJ databases">
        <title>Genomic Encyclopedia of Archaeal and Bacterial Type Strains, Phase II (KMG-II): from individual species to whole genera.</title>
        <authorList>
            <person name="Goeker M."/>
        </authorList>
    </citation>
    <scope>NUCLEOTIDE SEQUENCE [LARGE SCALE GENOMIC DNA]</scope>
    <source>
        <strain evidence="10 11">DSM 23857</strain>
    </source>
</reference>
<protein>
    <submittedName>
        <fullName evidence="10">4-amino-4-deoxy-L-arabinose transferase-like glycosyltransferase</fullName>
    </submittedName>
</protein>
<keyword evidence="7 8" id="KW-0472">Membrane</keyword>
<feature type="transmembrane region" description="Helical" evidence="8">
    <location>
        <begin position="403"/>
        <end position="426"/>
    </location>
</feature>
<organism evidence="10 11">
    <name type="scientific">Chitinophaga skermanii</name>
    <dbReference type="NCBI Taxonomy" id="331697"/>
    <lineage>
        <taxon>Bacteria</taxon>
        <taxon>Pseudomonadati</taxon>
        <taxon>Bacteroidota</taxon>
        <taxon>Chitinophagia</taxon>
        <taxon>Chitinophagales</taxon>
        <taxon>Chitinophagaceae</taxon>
        <taxon>Chitinophaga</taxon>
    </lineage>
</organism>
<comment type="caution">
    <text evidence="10">The sequence shown here is derived from an EMBL/GenBank/DDBJ whole genome shotgun (WGS) entry which is preliminary data.</text>
</comment>
<dbReference type="AlphaFoldDB" id="A0A327QI66"/>
<feature type="transmembrane region" description="Helical" evidence="8">
    <location>
        <begin position="211"/>
        <end position="228"/>
    </location>
</feature>
<dbReference type="EMBL" id="QLLL01000005">
    <property type="protein sequence ID" value="RAJ04259.1"/>
    <property type="molecule type" value="Genomic_DNA"/>
</dbReference>
<feature type="domain" description="Glycosyltransferase RgtA/B/C/D-like" evidence="9">
    <location>
        <begin position="67"/>
        <end position="225"/>
    </location>
</feature>
<dbReference type="GO" id="GO:0016763">
    <property type="term" value="F:pentosyltransferase activity"/>
    <property type="evidence" value="ECO:0007669"/>
    <property type="project" value="TreeGrafter"/>
</dbReference>
<evidence type="ECO:0000256" key="1">
    <source>
        <dbReference type="ARBA" id="ARBA00004651"/>
    </source>
</evidence>
<keyword evidence="6 8" id="KW-1133">Transmembrane helix</keyword>
<evidence type="ECO:0000256" key="5">
    <source>
        <dbReference type="ARBA" id="ARBA00022692"/>
    </source>
</evidence>
<keyword evidence="3" id="KW-0328">Glycosyltransferase</keyword>
<evidence type="ECO:0000256" key="6">
    <source>
        <dbReference type="ARBA" id="ARBA00022989"/>
    </source>
</evidence>
<evidence type="ECO:0000256" key="7">
    <source>
        <dbReference type="ARBA" id="ARBA00023136"/>
    </source>
</evidence>
<dbReference type="Proteomes" id="UP000249547">
    <property type="component" value="Unassembled WGS sequence"/>
</dbReference>
<feature type="transmembrane region" description="Helical" evidence="8">
    <location>
        <begin position="95"/>
        <end position="112"/>
    </location>
</feature>
<keyword evidence="2" id="KW-1003">Cell membrane</keyword>
<evidence type="ECO:0000256" key="2">
    <source>
        <dbReference type="ARBA" id="ARBA00022475"/>
    </source>
</evidence>
<gene>
    <name evidence="10" type="ORF">LX64_03139</name>
</gene>
<evidence type="ECO:0000256" key="4">
    <source>
        <dbReference type="ARBA" id="ARBA00022679"/>
    </source>
</evidence>
<keyword evidence="4 10" id="KW-0808">Transferase</keyword>
<feature type="transmembrane region" description="Helical" evidence="8">
    <location>
        <begin position="143"/>
        <end position="161"/>
    </location>
</feature>
<proteinExistence type="predicted"/>
<feature type="transmembrane region" description="Helical" evidence="8">
    <location>
        <begin position="261"/>
        <end position="282"/>
    </location>
</feature>